<evidence type="ECO:0000313" key="12">
    <source>
        <dbReference type="Proteomes" id="UP001054945"/>
    </source>
</evidence>
<dbReference type="InterPro" id="IPR055065">
    <property type="entry name" value="OB_MCM10"/>
</dbReference>
<keyword evidence="12" id="KW-1185">Reference proteome</keyword>
<dbReference type="AlphaFoldDB" id="A0AAV4YFP6"/>
<dbReference type="GO" id="GO:0006270">
    <property type="term" value="P:DNA replication initiation"/>
    <property type="evidence" value="ECO:0007669"/>
    <property type="project" value="InterPro"/>
</dbReference>
<dbReference type="Proteomes" id="UP001054945">
    <property type="component" value="Unassembled WGS sequence"/>
</dbReference>
<comment type="similarity">
    <text evidence="2">Belongs to the MCM10 family.</text>
</comment>
<evidence type="ECO:0000256" key="2">
    <source>
        <dbReference type="ARBA" id="ARBA00009679"/>
    </source>
</evidence>
<reference evidence="11 12" key="1">
    <citation type="submission" date="2021-06" db="EMBL/GenBank/DDBJ databases">
        <title>Caerostris extrusa draft genome.</title>
        <authorList>
            <person name="Kono N."/>
            <person name="Arakawa K."/>
        </authorList>
    </citation>
    <scope>NUCLEOTIDE SEQUENCE [LARGE SCALE GENOMIC DNA]</scope>
</reference>
<keyword evidence="4" id="KW-0479">Metal-binding</keyword>
<dbReference type="InterPro" id="IPR015408">
    <property type="entry name" value="Znf_Mcm10/DnaG"/>
</dbReference>
<dbReference type="PANTHER" id="PTHR13454">
    <property type="entry name" value="PROTEIN MCM10 HOMOLOG"/>
    <property type="match status" value="1"/>
</dbReference>
<evidence type="ECO:0000256" key="1">
    <source>
        <dbReference type="ARBA" id="ARBA00004123"/>
    </source>
</evidence>
<evidence type="ECO:0000259" key="9">
    <source>
        <dbReference type="Pfam" id="PF09329"/>
    </source>
</evidence>
<keyword evidence="7" id="KW-0539">Nucleus</keyword>
<evidence type="ECO:0000313" key="11">
    <source>
        <dbReference type="EMBL" id="GIZ04851.1"/>
    </source>
</evidence>
<dbReference type="PANTHER" id="PTHR13454:SF11">
    <property type="entry name" value="PROTEIN MCM10 HOMOLOG"/>
    <property type="match status" value="1"/>
</dbReference>
<evidence type="ECO:0000256" key="8">
    <source>
        <dbReference type="SAM" id="MobiDB-lite"/>
    </source>
</evidence>
<proteinExistence type="inferred from homology"/>
<sequence>MDQSEEMDIDSLMELLDEPFEEEPVVTIQINNNFTSEKINHTKELKDKIRHDFLTPMLVENPKPEEPYIKPADLLKDSVIHSGETDSSDEESQKYLSECGLDIKKQIKQKFNHSSTRPAIPSVSTWKSHVKSSNNTKKPTAENSFIVDSYSGIRIINPLVSFSSLQQRMENRRMIKMSFIQNFIKNGDIEGDWVTMGVIVQKIPPKTSANGKTYSIWKMSDLHDIEKILSVFLFKTAHKDLWKTTVGTVIGILNPSIMSNRDVFAKSKRKDGTSCNVAVNMLQCEYCTYHIKKNTRNLVVSAVNFILHFQLKTTA</sequence>
<name>A0AAV4YFP6_CAEEX</name>
<accession>A0AAV4YFP6</accession>
<dbReference type="InterPro" id="IPR040184">
    <property type="entry name" value="Mcm10"/>
</dbReference>
<dbReference type="GO" id="GO:0003688">
    <property type="term" value="F:DNA replication origin binding"/>
    <property type="evidence" value="ECO:0007669"/>
    <property type="project" value="TreeGrafter"/>
</dbReference>
<dbReference type="Pfam" id="PF22379">
    <property type="entry name" value="OB_MCM10"/>
    <property type="match status" value="1"/>
</dbReference>
<evidence type="ECO:0000256" key="3">
    <source>
        <dbReference type="ARBA" id="ARBA00022705"/>
    </source>
</evidence>
<feature type="region of interest" description="Disordered" evidence="8">
    <location>
        <begin position="114"/>
        <end position="138"/>
    </location>
</feature>
<dbReference type="Gene3D" id="2.40.50.140">
    <property type="entry name" value="Nucleic acid-binding proteins"/>
    <property type="match status" value="1"/>
</dbReference>
<organism evidence="11 12">
    <name type="scientific">Caerostris extrusa</name>
    <name type="common">Bark spider</name>
    <name type="synonym">Caerostris bankana</name>
    <dbReference type="NCBI Taxonomy" id="172846"/>
    <lineage>
        <taxon>Eukaryota</taxon>
        <taxon>Metazoa</taxon>
        <taxon>Ecdysozoa</taxon>
        <taxon>Arthropoda</taxon>
        <taxon>Chelicerata</taxon>
        <taxon>Arachnida</taxon>
        <taxon>Araneae</taxon>
        <taxon>Araneomorphae</taxon>
        <taxon>Entelegynae</taxon>
        <taxon>Araneoidea</taxon>
        <taxon>Araneidae</taxon>
        <taxon>Caerostris</taxon>
    </lineage>
</organism>
<evidence type="ECO:0000256" key="7">
    <source>
        <dbReference type="ARBA" id="ARBA00023242"/>
    </source>
</evidence>
<feature type="domain" description="MCM10 OB-fold" evidence="10">
    <location>
        <begin position="150"/>
        <end position="261"/>
    </location>
</feature>
<comment type="caution">
    <text evidence="11">The sequence shown here is derived from an EMBL/GenBank/DDBJ whole genome shotgun (WGS) entry which is preliminary data.</text>
</comment>
<feature type="domain" description="Zinc finger Mcm10/DnaG-type" evidence="9">
    <location>
        <begin position="266"/>
        <end position="296"/>
    </location>
</feature>
<dbReference type="GO" id="GO:0043596">
    <property type="term" value="C:nuclear replication fork"/>
    <property type="evidence" value="ECO:0007669"/>
    <property type="project" value="TreeGrafter"/>
</dbReference>
<keyword evidence="3" id="KW-0235">DNA replication</keyword>
<gene>
    <name evidence="11" type="primary">mcm10</name>
    <name evidence="11" type="ORF">CEXT_146081</name>
</gene>
<evidence type="ECO:0000256" key="6">
    <source>
        <dbReference type="ARBA" id="ARBA00022833"/>
    </source>
</evidence>
<comment type="subcellular location">
    <subcellularLocation>
        <location evidence="1">Nucleus</location>
    </subcellularLocation>
</comment>
<keyword evidence="6" id="KW-0862">Zinc</keyword>
<dbReference type="GO" id="GO:0008270">
    <property type="term" value="F:zinc ion binding"/>
    <property type="evidence" value="ECO:0007669"/>
    <property type="project" value="UniProtKB-KW"/>
</dbReference>
<dbReference type="GO" id="GO:0003697">
    <property type="term" value="F:single-stranded DNA binding"/>
    <property type="evidence" value="ECO:0007669"/>
    <property type="project" value="InterPro"/>
</dbReference>
<evidence type="ECO:0000256" key="5">
    <source>
        <dbReference type="ARBA" id="ARBA00022771"/>
    </source>
</evidence>
<evidence type="ECO:0000256" key="4">
    <source>
        <dbReference type="ARBA" id="ARBA00022723"/>
    </source>
</evidence>
<dbReference type="Pfam" id="PF09329">
    <property type="entry name" value="zf-primase"/>
    <property type="match status" value="1"/>
</dbReference>
<dbReference type="EMBL" id="BPLR01019154">
    <property type="protein sequence ID" value="GIZ04851.1"/>
    <property type="molecule type" value="Genomic_DNA"/>
</dbReference>
<evidence type="ECO:0000259" key="10">
    <source>
        <dbReference type="Pfam" id="PF22379"/>
    </source>
</evidence>
<protein>
    <submittedName>
        <fullName evidence="11">Protein MCM10 homolog</fullName>
    </submittedName>
</protein>
<dbReference type="InterPro" id="IPR012340">
    <property type="entry name" value="NA-bd_OB-fold"/>
</dbReference>
<keyword evidence="5" id="KW-0863">Zinc-finger</keyword>